<dbReference type="AlphaFoldDB" id="A0A9D7QNS3"/>
<dbReference type="PANTHER" id="PTHR33525">
    <property type="match status" value="1"/>
</dbReference>
<evidence type="ECO:0000259" key="2">
    <source>
        <dbReference type="PROSITE" id="PS51833"/>
    </source>
</evidence>
<dbReference type="EMBL" id="JADKBR010000017">
    <property type="protein sequence ID" value="MBK8891275.1"/>
    <property type="molecule type" value="Genomic_DNA"/>
</dbReference>
<dbReference type="PROSITE" id="PS51833">
    <property type="entry name" value="HDOD"/>
    <property type="match status" value="1"/>
</dbReference>
<dbReference type="InterPro" id="IPR052340">
    <property type="entry name" value="RNase_Y/CdgJ"/>
</dbReference>
<feature type="region of interest" description="Disordered" evidence="1">
    <location>
        <begin position="142"/>
        <end position="165"/>
    </location>
</feature>
<name>A0A9D7QNS3_9RHOO</name>
<evidence type="ECO:0000256" key="1">
    <source>
        <dbReference type="SAM" id="MobiDB-lite"/>
    </source>
</evidence>
<protein>
    <submittedName>
        <fullName evidence="3">HDOD domain-containing protein</fullName>
    </submittedName>
</protein>
<reference evidence="3" key="1">
    <citation type="submission" date="2020-10" db="EMBL/GenBank/DDBJ databases">
        <title>Connecting structure to function with the recovery of over 1000 high-quality activated sludge metagenome-assembled genomes encoding full-length rRNA genes using long-read sequencing.</title>
        <authorList>
            <person name="Singleton C.M."/>
            <person name="Petriglieri F."/>
            <person name="Kristensen J.M."/>
            <person name="Kirkegaard R.H."/>
            <person name="Michaelsen T.Y."/>
            <person name="Andersen M.H."/>
            <person name="Karst S.M."/>
            <person name="Dueholm M.S."/>
            <person name="Nielsen P.H."/>
            <person name="Albertsen M."/>
        </authorList>
    </citation>
    <scope>NUCLEOTIDE SEQUENCE</scope>
    <source>
        <strain evidence="3">OdNE_18-Q3-R46-58_BAT3C.305</strain>
    </source>
</reference>
<comment type="caution">
    <text evidence="3">The sequence shown here is derived from an EMBL/GenBank/DDBJ whole genome shotgun (WGS) entry which is preliminary data.</text>
</comment>
<feature type="compositionally biased region" description="Low complexity" evidence="1">
    <location>
        <begin position="142"/>
        <end position="152"/>
    </location>
</feature>
<proteinExistence type="predicted"/>
<evidence type="ECO:0000313" key="3">
    <source>
        <dbReference type="EMBL" id="MBK8891275.1"/>
    </source>
</evidence>
<accession>A0A9D7QNS3</accession>
<feature type="domain" description="HDOD" evidence="2">
    <location>
        <begin position="41"/>
        <end position="188"/>
    </location>
</feature>
<evidence type="ECO:0000313" key="4">
    <source>
        <dbReference type="Proteomes" id="UP000808146"/>
    </source>
</evidence>
<gene>
    <name evidence="3" type="ORF">IPN75_13365</name>
</gene>
<dbReference type="Proteomes" id="UP000808146">
    <property type="component" value="Unassembled WGS sequence"/>
</dbReference>
<dbReference type="Gene3D" id="1.10.3210.10">
    <property type="entry name" value="Hypothetical protein af1432"/>
    <property type="match status" value="1"/>
</dbReference>
<dbReference type="Pfam" id="PF08668">
    <property type="entry name" value="HDOD"/>
    <property type="match status" value="1"/>
</dbReference>
<dbReference type="InterPro" id="IPR013976">
    <property type="entry name" value="HDOD"/>
</dbReference>
<dbReference type="PANTHER" id="PTHR33525:SF3">
    <property type="entry name" value="RIBONUCLEASE Y"/>
    <property type="match status" value="1"/>
</dbReference>
<organism evidence="3 4">
    <name type="scientific">Candidatus Dechloromonas phosphorivorans</name>
    <dbReference type="NCBI Taxonomy" id="2899244"/>
    <lineage>
        <taxon>Bacteria</taxon>
        <taxon>Pseudomonadati</taxon>
        <taxon>Pseudomonadota</taxon>
        <taxon>Betaproteobacteria</taxon>
        <taxon>Rhodocyclales</taxon>
        <taxon>Azonexaceae</taxon>
        <taxon>Dechloromonas</taxon>
    </lineage>
</organism>
<sequence>MTPLDRSRPSIDPDKSGDAFNVQRFQMLEDIPRELAGNVTFPTSFYVACKLRKTLQDRKRTLDDIVHVLALEPLISAKLIQLANTPRYNHNGKRHVDLQSAVSGLGIETVRSTALAIVMAQCRHGHAGVHDSRPGRVLHALPRSPVRRTSSSSRHHQAPDHSLAREHWRVAAQRTGSARGNHPCDRRS</sequence>
<dbReference type="SUPFAM" id="SSF109604">
    <property type="entry name" value="HD-domain/PDEase-like"/>
    <property type="match status" value="1"/>
</dbReference>